<dbReference type="OrthoDB" id="10333653at2759"/>
<organism evidence="1 2">
    <name type="scientific">Trachipleistophora hominis</name>
    <name type="common">Microsporidian parasite</name>
    <dbReference type="NCBI Taxonomy" id="72359"/>
    <lineage>
        <taxon>Eukaryota</taxon>
        <taxon>Fungi</taxon>
        <taxon>Fungi incertae sedis</taxon>
        <taxon>Microsporidia</taxon>
        <taxon>Pleistophoridae</taxon>
        <taxon>Trachipleistophora</taxon>
    </lineage>
</organism>
<dbReference type="Proteomes" id="UP000011185">
    <property type="component" value="Unassembled WGS sequence"/>
</dbReference>
<reference evidence="1 2" key="1">
    <citation type="journal article" date="2012" name="PLoS Pathog.">
        <title>The genome of the obligate intracellular parasite Trachipleistophora hominis: new insights into microsporidian genome dynamics and reductive evolution.</title>
        <authorList>
            <person name="Heinz E."/>
            <person name="Williams T.A."/>
            <person name="Nakjang S."/>
            <person name="Noel C.J."/>
            <person name="Swan D.C."/>
            <person name="Goldberg A.V."/>
            <person name="Harris S.R."/>
            <person name="Weinmaier T."/>
            <person name="Markert S."/>
            <person name="Becher D."/>
            <person name="Bernhardt J."/>
            <person name="Dagan T."/>
            <person name="Hacker C."/>
            <person name="Lucocq J.M."/>
            <person name="Schweder T."/>
            <person name="Rattei T."/>
            <person name="Hall N."/>
            <person name="Hirt R.P."/>
            <person name="Embley T.M."/>
        </authorList>
    </citation>
    <scope>NUCLEOTIDE SEQUENCE [LARGE SCALE GENOMIC DNA]</scope>
</reference>
<dbReference type="HOGENOM" id="CLU_853100_0_0_1"/>
<proteinExistence type="predicted"/>
<name>L7JZN7_TRAHO</name>
<dbReference type="AlphaFoldDB" id="L7JZN7"/>
<gene>
    <name evidence="1" type="ORF">THOM_0544</name>
</gene>
<protein>
    <submittedName>
        <fullName evidence="1">Uncharacterized protein</fullName>
    </submittedName>
</protein>
<keyword evidence="2" id="KW-1185">Reference proteome</keyword>
<evidence type="ECO:0000313" key="2">
    <source>
        <dbReference type="Proteomes" id="UP000011185"/>
    </source>
</evidence>
<dbReference type="OMA" id="IHTEVEC"/>
<sequence length="322" mass="38583">MKELFERKQNLQNKNSHLYLQARKEIQNNLDLYKNAVLIYEQIDAKIYDTDWVFELPVQRLNSIIDTLGTNLYIHYEQIFFPKDKLRYFLTKEYSDERKIPFDCENALRLLYIYTVLRDKIRQKKDEFGTEKQSRNTQCIHTEVECFGPPTDTFHAEIDLINDIISLFSGSTFISRSKVDVHPWDIPDDLKVRYAAPFTLKLEVARFKRFELDHKLTFIEKFVSVMTNEDTNVYETLLSFKFNDRFRSLKFITNGCAMDGTAIRERVQKIEKVIFERFNDDYKSVLFLSYVIYVCPGLSSALSFEHLKENRYYYFLKWTEYL</sequence>
<accession>L7JZN7</accession>
<dbReference type="InParanoid" id="L7JZN7"/>
<evidence type="ECO:0000313" key="1">
    <source>
        <dbReference type="EMBL" id="ELQ76516.1"/>
    </source>
</evidence>
<dbReference type="EMBL" id="JH993845">
    <property type="protein sequence ID" value="ELQ76516.1"/>
    <property type="molecule type" value="Genomic_DNA"/>
</dbReference>
<dbReference type="VEuPathDB" id="MicrosporidiaDB:THOM_0544"/>